<dbReference type="STRING" id="83401.SAMN05421742_12210"/>
<accession>A0A1G8GAH2</accession>
<evidence type="ECO:0000256" key="4">
    <source>
        <dbReference type="ARBA" id="ARBA00016274"/>
    </source>
</evidence>
<organism evidence="7 8">
    <name type="scientific">Roseospirillum parvum</name>
    <dbReference type="NCBI Taxonomy" id="83401"/>
    <lineage>
        <taxon>Bacteria</taxon>
        <taxon>Pseudomonadati</taxon>
        <taxon>Pseudomonadota</taxon>
        <taxon>Alphaproteobacteria</taxon>
        <taxon>Rhodospirillales</taxon>
        <taxon>Rhodospirillaceae</taxon>
        <taxon>Roseospirillum</taxon>
    </lineage>
</organism>
<protein>
    <recommendedName>
        <fullName evidence="4 6">Nitrogenase-stabilizing/protective protein NifW</fullName>
    </recommendedName>
</protein>
<keyword evidence="5 6" id="KW-0535">Nitrogen fixation</keyword>
<dbReference type="OrthoDB" id="9811868at2"/>
<keyword evidence="8" id="KW-1185">Reference proteome</keyword>
<evidence type="ECO:0000256" key="5">
    <source>
        <dbReference type="ARBA" id="ARBA00023231"/>
    </source>
</evidence>
<evidence type="ECO:0000256" key="6">
    <source>
        <dbReference type="HAMAP-Rule" id="MF_00529"/>
    </source>
</evidence>
<dbReference type="HAMAP" id="MF_00529">
    <property type="entry name" value="NifW"/>
    <property type="match status" value="1"/>
</dbReference>
<dbReference type="AlphaFoldDB" id="A0A1G8GAH2"/>
<evidence type="ECO:0000256" key="3">
    <source>
        <dbReference type="ARBA" id="ARBA00011284"/>
    </source>
</evidence>
<dbReference type="InterPro" id="IPR004893">
    <property type="entry name" value="NifW"/>
</dbReference>
<comment type="similarity">
    <text evidence="2 6">Belongs to the NifW family.</text>
</comment>
<evidence type="ECO:0000313" key="8">
    <source>
        <dbReference type="Proteomes" id="UP000217076"/>
    </source>
</evidence>
<dbReference type="Pfam" id="PF03206">
    <property type="entry name" value="NifW"/>
    <property type="match status" value="1"/>
</dbReference>
<proteinExistence type="inferred from homology"/>
<comment type="function">
    <text evidence="1 6">May protect the nitrogenase Fe-Mo protein from oxidative damage.</text>
</comment>
<evidence type="ECO:0000256" key="1">
    <source>
        <dbReference type="ARBA" id="ARBA00002247"/>
    </source>
</evidence>
<evidence type="ECO:0000256" key="2">
    <source>
        <dbReference type="ARBA" id="ARBA00008351"/>
    </source>
</evidence>
<name>A0A1G8GAH2_9PROT</name>
<evidence type="ECO:0000313" key="7">
    <source>
        <dbReference type="EMBL" id="SDH91428.1"/>
    </source>
</evidence>
<dbReference type="GO" id="GO:0009399">
    <property type="term" value="P:nitrogen fixation"/>
    <property type="evidence" value="ECO:0007669"/>
    <property type="project" value="UniProtKB-UniRule"/>
</dbReference>
<dbReference type="Proteomes" id="UP000217076">
    <property type="component" value="Unassembled WGS sequence"/>
</dbReference>
<gene>
    <name evidence="6" type="primary">nifW</name>
    <name evidence="7" type="ORF">SAMN05421742_12210</name>
</gene>
<reference evidence="8" key="1">
    <citation type="submission" date="2016-10" db="EMBL/GenBank/DDBJ databases">
        <authorList>
            <person name="Varghese N."/>
            <person name="Submissions S."/>
        </authorList>
    </citation>
    <scope>NUCLEOTIDE SEQUENCE [LARGE SCALE GENOMIC DNA]</scope>
    <source>
        <strain evidence="8">930I</strain>
    </source>
</reference>
<sequence>MSQPTLSQRLAGLSSAEEFFQELEVPFEPKVLNSRRLHVLQRYHDLLAEPPCGAPDDRERHRAALAQAYAELSGIEPREAKLFKVFKQPKTPAGRGFVGLSTLTK</sequence>
<dbReference type="RefSeq" id="WP_092622034.1">
    <property type="nucleotide sequence ID" value="NZ_FNCV01000022.1"/>
</dbReference>
<dbReference type="EMBL" id="FNCV01000022">
    <property type="protein sequence ID" value="SDH91428.1"/>
    <property type="molecule type" value="Genomic_DNA"/>
</dbReference>
<comment type="subunit">
    <text evidence="3 6">Homotrimer; associates with NifD.</text>
</comment>